<protein>
    <submittedName>
        <fullName evidence="1">Coiled-coil domain-containing protein 63</fullName>
    </submittedName>
</protein>
<dbReference type="EMBL" id="GBHO01030273">
    <property type="protein sequence ID" value="JAG13331.1"/>
    <property type="molecule type" value="Transcribed_RNA"/>
</dbReference>
<dbReference type="AlphaFoldDB" id="A0A0A9X0X2"/>
<proteinExistence type="predicted"/>
<reference evidence="1" key="1">
    <citation type="journal article" date="2014" name="PLoS ONE">
        <title>Transcriptome-Based Identification of ABC Transporters in the Western Tarnished Plant Bug Lygus hesperus.</title>
        <authorList>
            <person name="Hull J.J."/>
            <person name="Chaney K."/>
            <person name="Geib S.M."/>
            <person name="Fabrick J.A."/>
            <person name="Brent C.S."/>
            <person name="Walsh D."/>
            <person name="Lavine L.C."/>
        </authorList>
    </citation>
    <scope>NUCLEOTIDE SEQUENCE</scope>
</reference>
<sequence>MMINRGTTVESLLSGIQVESAYIHPNPPPNVVGMVTSSSSSATNIPAYSQPLQQHYLDSNHTTAPTSITLLNSNTWNILLQLSHNRQHVQDRNLPRYQRYIEKYLNRLMYIESNSV</sequence>
<organism evidence="1">
    <name type="scientific">Lygus hesperus</name>
    <name type="common">Western plant bug</name>
    <dbReference type="NCBI Taxonomy" id="30085"/>
    <lineage>
        <taxon>Eukaryota</taxon>
        <taxon>Metazoa</taxon>
        <taxon>Ecdysozoa</taxon>
        <taxon>Arthropoda</taxon>
        <taxon>Hexapoda</taxon>
        <taxon>Insecta</taxon>
        <taxon>Pterygota</taxon>
        <taxon>Neoptera</taxon>
        <taxon>Paraneoptera</taxon>
        <taxon>Hemiptera</taxon>
        <taxon>Heteroptera</taxon>
        <taxon>Panheteroptera</taxon>
        <taxon>Cimicomorpha</taxon>
        <taxon>Miridae</taxon>
        <taxon>Mirini</taxon>
        <taxon>Lygus</taxon>
    </lineage>
</organism>
<gene>
    <name evidence="1" type="primary">CCDC63</name>
    <name evidence="1" type="ORF">CM83_7903</name>
    <name evidence="2" type="ORF">g.13850</name>
</gene>
<evidence type="ECO:0000313" key="2">
    <source>
        <dbReference type="EMBL" id="JAQ17999.1"/>
    </source>
</evidence>
<evidence type="ECO:0000313" key="1">
    <source>
        <dbReference type="EMBL" id="JAG13331.1"/>
    </source>
</evidence>
<accession>A0A0A9X0X2</accession>
<dbReference type="EMBL" id="GDHC01000630">
    <property type="protein sequence ID" value="JAQ17999.1"/>
    <property type="molecule type" value="Transcribed_RNA"/>
</dbReference>
<reference evidence="1" key="2">
    <citation type="submission" date="2014-07" db="EMBL/GenBank/DDBJ databases">
        <authorList>
            <person name="Hull J."/>
        </authorList>
    </citation>
    <scope>NUCLEOTIDE SEQUENCE</scope>
</reference>
<name>A0A0A9X0X2_LYGHE</name>
<reference evidence="2" key="3">
    <citation type="journal article" date="2016" name="Gigascience">
        <title>De novo construction of an expanded transcriptome assembly for the western tarnished plant bug, Lygus hesperus.</title>
        <authorList>
            <person name="Tassone E.E."/>
            <person name="Geib S.M."/>
            <person name="Hall B."/>
            <person name="Fabrick J.A."/>
            <person name="Brent C.S."/>
            <person name="Hull J.J."/>
        </authorList>
    </citation>
    <scope>NUCLEOTIDE SEQUENCE</scope>
</reference>